<proteinExistence type="predicted"/>
<protein>
    <recommendedName>
        <fullName evidence="1">NB-ARC domain-containing protein</fullName>
    </recommendedName>
</protein>
<dbReference type="AlphaFoldDB" id="A0AAV5DIY6"/>
<dbReference type="InterPro" id="IPR002182">
    <property type="entry name" value="NB-ARC"/>
</dbReference>
<dbReference type="EMBL" id="BQKI01000017">
    <property type="protein sequence ID" value="GJN10503.1"/>
    <property type="molecule type" value="Genomic_DNA"/>
</dbReference>
<accession>A0AAV5DIY6</accession>
<dbReference type="InterPro" id="IPR027417">
    <property type="entry name" value="P-loop_NTPase"/>
</dbReference>
<keyword evidence="3" id="KW-1185">Reference proteome</keyword>
<evidence type="ECO:0000313" key="3">
    <source>
        <dbReference type="Proteomes" id="UP001054889"/>
    </source>
</evidence>
<reference evidence="2" key="2">
    <citation type="submission" date="2021-12" db="EMBL/GenBank/DDBJ databases">
        <title>Resequencing data analysis of finger millet.</title>
        <authorList>
            <person name="Hatakeyama M."/>
            <person name="Aluri S."/>
            <person name="Balachadran M.T."/>
            <person name="Sivarajan S.R."/>
            <person name="Poveda L."/>
            <person name="Shimizu-Inatsugi R."/>
            <person name="Schlapbach R."/>
            <person name="Sreeman S.M."/>
            <person name="Shimizu K.K."/>
        </authorList>
    </citation>
    <scope>NUCLEOTIDE SEQUENCE</scope>
</reference>
<evidence type="ECO:0000313" key="2">
    <source>
        <dbReference type="EMBL" id="GJN10503.1"/>
    </source>
</evidence>
<dbReference type="Pfam" id="PF00931">
    <property type="entry name" value="NB-ARC"/>
    <property type="match status" value="1"/>
</dbReference>
<reference evidence="2" key="1">
    <citation type="journal article" date="2018" name="DNA Res.">
        <title>Multiple hybrid de novo genome assembly of finger millet, an orphan allotetraploid crop.</title>
        <authorList>
            <person name="Hatakeyama M."/>
            <person name="Aluri S."/>
            <person name="Balachadran M.T."/>
            <person name="Sivarajan S.R."/>
            <person name="Patrignani A."/>
            <person name="Gruter S."/>
            <person name="Poveda L."/>
            <person name="Shimizu-Inatsugi R."/>
            <person name="Baeten J."/>
            <person name="Francoijs K.J."/>
            <person name="Nataraja K.N."/>
            <person name="Reddy Y.A.N."/>
            <person name="Phadnis S."/>
            <person name="Ravikumar R.L."/>
            <person name="Schlapbach R."/>
            <person name="Sreeman S.M."/>
            <person name="Shimizu K.K."/>
        </authorList>
    </citation>
    <scope>NUCLEOTIDE SEQUENCE</scope>
</reference>
<organism evidence="2 3">
    <name type="scientific">Eleusine coracana subsp. coracana</name>
    <dbReference type="NCBI Taxonomy" id="191504"/>
    <lineage>
        <taxon>Eukaryota</taxon>
        <taxon>Viridiplantae</taxon>
        <taxon>Streptophyta</taxon>
        <taxon>Embryophyta</taxon>
        <taxon>Tracheophyta</taxon>
        <taxon>Spermatophyta</taxon>
        <taxon>Magnoliopsida</taxon>
        <taxon>Liliopsida</taxon>
        <taxon>Poales</taxon>
        <taxon>Poaceae</taxon>
        <taxon>PACMAD clade</taxon>
        <taxon>Chloridoideae</taxon>
        <taxon>Cynodonteae</taxon>
        <taxon>Eleusininae</taxon>
        <taxon>Eleusine</taxon>
    </lineage>
</organism>
<comment type="caution">
    <text evidence="2">The sequence shown here is derived from an EMBL/GenBank/DDBJ whole genome shotgun (WGS) entry which is preliminary data.</text>
</comment>
<sequence length="297" mass="34005">MIVDVDELCMFLTSYPRLYRQPYSMHILLSNCMFGRQMEAELVVNFLIQQPHGAEEPEVLPIVGPGRVGKSTLVAHVCKDERVRGHFSEILFLHDHDFTDDKVVTLGEGSAGEHKNYLSSSNRDGRLLVVAELVGDVNEDAWDRFYSASKQCMVSGSKIIIISRSCRIAKFGTRKTLTLKILSHEAYWYFFKTLTFGSADPETHPRLVHLAMEIARTLNEIMIYQHYKCSPQENVPMIMFEDVMFGSIRPHGKFEALIWKSRIPPYYNYVHSCEIRELETAAVKRKRSAKNGVVGLR</sequence>
<dbReference type="Proteomes" id="UP001054889">
    <property type="component" value="Unassembled WGS sequence"/>
</dbReference>
<dbReference type="GO" id="GO:0043531">
    <property type="term" value="F:ADP binding"/>
    <property type="evidence" value="ECO:0007669"/>
    <property type="project" value="InterPro"/>
</dbReference>
<gene>
    <name evidence="2" type="primary">ga28601</name>
    <name evidence="2" type="ORF">PR202_ga28601</name>
</gene>
<dbReference type="SUPFAM" id="SSF52540">
    <property type="entry name" value="P-loop containing nucleoside triphosphate hydrolases"/>
    <property type="match status" value="1"/>
</dbReference>
<evidence type="ECO:0000259" key="1">
    <source>
        <dbReference type="Pfam" id="PF00931"/>
    </source>
</evidence>
<dbReference type="PANTHER" id="PTHR33377:SF92">
    <property type="entry name" value="NB-ARC DOMAIN-CONTAINING PROTEIN"/>
    <property type="match status" value="1"/>
</dbReference>
<name>A0AAV5DIY6_ELECO</name>
<dbReference type="PANTHER" id="PTHR33377">
    <property type="entry name" value="OS10G0134700 PROTEIN-RELATED"/>
    <property type="match status" value="1"/>
</dbReference>
<feature type="domain" description="NB-ARC" evidence="1">
    <location>
        <begin position="53"/>
        <end position="196"/>
    </location>
</feature>
<dbReference type="Gene3D" id="3.40.50.300">
    <property type="entry name" value="P-loop containing nucleotide triphosphate hydrolases"/>
    <property type="match status" value="1"/>
</dbReference>